<evidence type="ECO:0000313" key="3">
    <source>
        <dbReference type="Proteomes" id="UP000297713"/>
    </source>
</evidence>
<dbReference type="NCBIfam" id="TIGR02258">
    <property type="entry name" value="2_5_ligase"/>
    <property type="match status" value="1"/>
</dbReference>
<proteinExistence type="predicted"/>
<name>A0A4Y8P9Y6_9BACT</name>
<reference evidence="2 3" key="1">
    <citation type="submission" date="2016-05" db="EMBL/GenBank/DDBJ databases">
        <title>Diversity and Homogeneity among Thermoacidophilic Verrucomicrobia Methanotrophs Linked with Geographical Origin.</title>
        <authorList>
            <person name="Erikstad H.-A."/>
            <person name="Smestad N.B."/>
            <person name="Ceballos R.M."/>
            <person name="Birkeland N.-K."/>
        </authorList>
    </citation>
    <scope>NUCLEOTIDE SEQUENCE [LARGE SCALE GENOMIC DNA]</scope>
    <source>
        <strain evidence="2 3">Phi</strain>
    </source>
</reference>
<dbReference type="SUPFAM" id="SSF55144">
    <property type="entry name" value="LigT-like"/>
    <property type="match status" value="1"/>
</dbReference>
<dbReference type="GO" id="GO:0016874">
    <property type="term" value="F:ligase activity"/>
    <property type="evidence" value="ECO:0007669"/>
    <property type="project" value="UniProtKB-KW"/>
</dbReference>
<dbReference type="InterPro" id="IPR009097">
    <property type="entry name" value="Cyclic_Pdiesterase"/>
</dbReference>
<dbReference type="AlphaFoldDB" id="A0A4Y8P9Y6"/>
<dbReference type="EMBL" id="LXQC01000151">
    <property type="protein sequence ID" value="TFE67628.1"/>
    <property type="molecule type" value="Genomic_DNA"/>
</dbReference>
<dbReference type="RefSeq" id="WP_134440430.1">
    <property type="nucleotide sequence ID" value="NZ_LXQC01000151.1"/>
</dbReference>
<dbReference type="GO" id="GO:0004113">
    <property type="term" value="F:2',3'-cyclic-nucleotide 3'-phosphodiesterase activity"/>
    <property type="evidence" value="ECO:0007669"/>
    <property type="project" value="InterPro"/>
</dbReference>
<protein>
    <submittedName>
        <fullName evidence="2">2'-5' RNA ligase</fullName>
    </submittedName>
</protein>
<evidence type="ECO:0000256" key="1">
    <source>
        <dbReference type="ARBA" id="ARBA00022801"/>
    </source>
</evidence>
<dbReference type="OrthoDB" id="193495at2"/>
<dbReference type="GO" id="GO:0008664">
    <property type="term" value="F:RNA 2',3'-cyclic 3'-phosphodiesterase activity"/>
    <property type="evidence" value="ECO:0007669"/>
    <property type="project" value="InterPro"/>
</dbReference>
<dbReference type="Proteomes" id="UP000297713">
    <property type="component" value="Unassembled WGS sequence"/>
</dbReference>
<dbReference type="PANTHER" id="PTHR35561">
    <property type="entry name" value="RNA 2',3'-CYCLIC PHOSPHODIESTERASE"/>
    <property type="match status" value="1"/>
</dbReference>
<gene>
    <name evidence="2" type="ORF">A7Q10_09340</name>
</gene>
<sequence length="201" mass="23454">MDFSTDLKKEEKKERLFFAFWPDNHLQLLLSQLVDKLFPKIKARAIPQDFLHVTVLFLGWTRPSIIEEIKAELPFWLKPEGFPLSLEFNKAVLKKRGKEGIIWFEAPLVPSPIEELLQVLTQFLTQKNVSFQAYDQFIPHITIFRHVSYKSIPESLAKQKMDLPSPFELTVDTLYLVQSELRPEGSSYKKIWACKLCSNKS</sequence>
<dbReference type="PANTHER" id="PTHR35561:SF1">
    <property type="entry name" value="RNA 2',3'-CYCLIC PHOSPHODIESTERASE"/>
    <property type="match status" value="1"/>
</dbReference>
<keyword evidence="3" id="KW-1185">Reference proteome</keyword>
<keyword evidence="1" id="KW-0378">Hydrolase</keyword>
<organism evidence="2 3">
    <name type="scientific">Methylacidiphilum caldifontis</name>
    <dbReference type="NCBI Taxonomy" id="2795386"/>
    <lineage>
        <taxon>Bacteria</taxon>
        <taxon>Pseudomonadati</taxon>
        <taxon>Verrucomicrobiota</taxon>
        <taxon>Methylacidiphilae</taxon>
        <taxon>Methylacidiphilales</taxon>
        <taxon>Methylacidiphilaceae</taxon>
        <taxon>Methylacidiphilum (ex Ratnadevi et al. 2023)</taxon>
    </lineage>
</organism>
<keyword evidence="2" id="KW-0436">Ligase</keyword>
<accession>A0A4Y8P9Y6</accession>
<comment type="caution">
    <text evidence="2">The sequence shown here is derived from an EMBL/GenBank/DDBJ whole genome shotgun (WGS) entry which is preliminary data.</text>
</comment>
<evidence type="ECO:0000313" key="2">
    <source>
        <dbReference type="EMBL" id="TFE67628.1"/>
    </source>
</evidence>
<dbReference type="Gene3D" id="3.90.1140.10">
    <property type="entry name" value="Cyclic phosphodiesterase"/>
    <property type="match status" value="1"/>
</dbReference>
<dbReference type="InterPro" id="IPR004175">
    <property type="entry name" value="RNA_CPDase"/>
</dbReference>
<dbReference type="Pfam" id="PF13563">
    <property type="entry name" value="2_5_RNA_ligase2"/>
    <property type="match status" value="1"/>
</dbReference>